<dbReference type="AlphaFoldDB" id="A0A5M6IXA4"/>
<dbReference type="InterPro" id="IPR015856">
    <property type="entry name" value="ABC_transpr_CbiO/EcfA_su"/>
</dbReference>
<reference evidence="5 6" key="1">
    <citation type="submission" date="2019-09" db="EMBL/GenBank/DDBJ databases">
        <title>Genome sequence of Rhodovastum atsumiense, a diverse member of the Acetobacteraceae family of non-sulfur purple photosynthetic bacteria.</title>
        <authorList>
            <person name="Meyer T."/>
            <person name="Kyndt J."/>
        </authorList>
    </citation>
    <scope>NUCLEOTIDE SEQUENCE [LARGE SCALE GENOMIC DNA]</scope>
    <source>
        <strain evidence="5 6">DSM 21279</strain>
    </source>
</reference>
<evidence type="ECO:0000313" key="6">
    <source>
        <dbReference type="Proteomes" id="UP000325255"/>
    </source>
</evidence>
<keyword evidence="6" id="KW-1185">Reference proteome</keyword>
<dbReference type="PROSITE" id="PS00211">
    <property type="entry name" value="ABC_TRANSPORTER_1"/>
    <property type="match status" value="1"/>
</dbReference>
<feature type="domain" description="ABC transporter" evidence="4">
    <location>
        <begin position="6"/>
        <end position="244"/>
    </location>
</feature>
<protein>
    <submittedName>
        <fullName evidence="5">ABC transporter ATP-binding protein</fullName>
    </submittedName>
</protein>
<keyword evidence="2" id="KW-0547">Nucleotide-binding</keyword>
<dbReference type="InterPro" id="IPR017871">
    <property type="entry name" value="ABC_transporter-like_CS"/>
</dbReference>
<dbReference type="EMBL" id="VWPK01000009">
    <property type="protein sequence ID" value="KAA5612953.1"/>
    <property type="molecule type" value="Genomic_DNA"/>
</dbReference>
<dbReference type="OrthoDB" id="9782163at2"/>
<proteinExistence type="predicted"/>
<dbReference type="InterPro" id="IPR050095">
    <property type="entry name" value="ECF_ABC_transporter_ATP-bd"/>
</dbReference>
<evidence type="ECO:0000256" key="1">
    <source>
        <dbReference type="ARBA" id="ARBA00022448"/>
    </source>
</evidence>
<sequence length="263" mass="28550">MTTPVFTLTGVSYAYRQVPALDDVSLTIMPGQRVALLGANGSGKSTLLRLLAALCFADRGEIRAFGDPLTERRLQDEAANFAFRRRVGLVFQNPDVQLFNPTVFDELAFGPLQLNWEPDRIRAAIDGTLARFGIAHLRDRPPHRLSGGEKKRVALASVMIMDPEVLLLDEPTAALDPESQGLVIRFLMECRGSGRTVITATHDLDSAADIADIGFVLAGGRLAAAAAMPDLLRDGGLLRCSRLADGRRHVSSETMSLRITGEK</sequence>
<accession>A0A5M6IXA4</accession>
<dbReference type="InterPro" id="IPR027417">
    <property type="entry name" value="P-loop_NTPase"/>
</dbReference>
<dbReference type="SMART" id="SM00382">
    <property type="entry name" value="AAA"/>
    <property type="match status" value="1"/>
</dbReference>
<dbReference type="GO" id="GO:0005524">
    <property type="term" value="F:ATP binding"/>
    <property type="evidence" value="ECO:0007669"/>
    <property type="project" value="UniProtKB-KW"/>
</dbReference>
<dbReference type="PROSITE" id="PS50893">
    <property type="entry name" value="ABC_TRANSPORTER_2"/>
    <property type="match status" value="1"/>
</dbReference>
<keyword evidence="3 5" id="KW-0067">ATP-binding</keyword>
<dbReference type="PANTHER" id="PTHR43553">
    <property type="entry name" value="HEAVY METAL TRANSPORTER"/>
    <property type="match status" value="1"/>
</dbReference>
<dbReference type="CDD" id="cd03225">
    <property type="entry name" value="ABC_cobalt_CbiO_domain1"/>
    <property type="match status" value="1"/>
</dbReference>
<evidence type="ECO:0000256" key="2">
    <source>
        <dbReference type="ARBA" id="ARBA00022741"/>
    </source>
</evidence>
<dbReference type="Proteomes" id="UP000325255">
    <property type="component" value="Unassembled WGS sequence"/>
</dbReference>
<keyword evidence="1" id="KW-0813">Transport</keyword>
<dbReference type="InterPro" id="IPR003593">
    <property type="entry name" value="AAA+_ATPase"/>
</dbReference>
<dbReference type="Pfam" id="PF00005">
    <property type="entry name" value="ABC_tran"/>
    <property type="match status" value="1"/>
</dbReference>
<gene>
    <name evidence="5" type="ORF">F1189_07375</name>
</gene>
<evidence type="ECO:0000313" key="5">
    <source>
        <dbReference type="EMBL" id="KAA5612953.1"/>
    </source>
</evidence>
<dbReference type="GO" id="GO:0043190">
    <property type="term" value="C:ATP-binding cassette (ABC) transporter complex"/>
    <property type="evidence" value="ECO:0007669"/>
    <property type="project" value="TreeGrafter"/>
</dbReference>
<dbReference type="Gene3D" id="3.40.50.300">
    <property type="entry name" value="P-loop containing nucleotide triphosphate hydrolases"/>
    <property type="match status" value="1"/>
</dbReference>
<dbReference type="GO" id="GO:0042626">
    <property type="term" value="F:ATPase-coupled transmembrane transporter activity"/>
    <property type="evidence" value="ECO:0007669"/>
    <property type="project" value="TreeGrafter"/>
</dbReference>
<dbReference type="SUPFAM" id="SSF52540">
    <property type="entry name" value="P-loop containing nucleoside triphosphate hydrolases"/>
    <property type="match status" value="1"/>
</dbReference>
<dbReference type="GO" id="GO:0016887">
    <property type="term" value="F:ATP hydrolysis activity"/>
    <property type="evidence" value="ECO:0007669"/>
    <property type="project" value="InterPro"/>
</dbReference>
<name>A0A5M6IXA4_9PROT</name>
<evidence type="ECO:0000256" key="3">
    <source>
        <dbReference type="ARBA" id="ARBA00022840"/>
    </source>
</evidence>
<comment type="caution">
    <text evidence="5">The sequence shown here is derived from an EMBL/GenBank/DDBJ whole genome shotgun (WGS) entry which is preliminary data.</text>
</comment>
<dbReference type="InterPro" id="IPR003439">
    <property type="entry name" value="ABC_transporter-like_ATP-bd"/>
</dbReference>
<organism evidence="5 6">
    <name type="scientific">Rhodovastum atsumiense</name>
    <dbReference type="NCBI Taxonomy" id="504468"/>
    <lineage>
        <taxon>Bacteria</taxon>
        <taxon>Pseudomonadati</taxon>
        <taxon>Pseudomonadota</taxon>
        <taxon>Alphaproteobacteria</taxon>
        <taxon>Acetobacterales</taxon>
        <taxon>Acetobacteraceae</taxon>
        <taxon>Rhodovastum</taxon>
    </lineage>
</organism>
<evidence type="ECO:0000259" key="4">
    <source>
        <dbReference type="PROSITE" id="PS50893"/>
    </source>
</evidence>